<accession>A0A1T5LMS0</accession>
<keyword evidence="15" id="KW-1185">Reference proteome</keyword>
<evidence type="ECO:0000259" key="13">
    <source>
        <dbReference type="Pfam" id="PF07715"/>
    </source>
</evidence>
<evidence type="ECO:0000256" key="5">
    <source>
        <dbReference type="ARBA" id="ARBA00022692"/>
    </source>
</evidence>
<keyword evidence="4" id="KW-0410">Iron transport</keyword>
<dbReference type="Proteomes" id="UP000190341">
    <property type="component" value="Unassembled WGS sequence"/>
</dbReference>
<keyword evidence="12" id="KW-0732">Signal</keyword>
<evidence type="ECO:0000256" key="9">
    <source>
        <dbReference type="ARBA" id="ARBA00023136"/>
    </source>
</evidence>
<dbReference type="InterPro" id="IPR036942">
    <property type="entry name" value="Beta-barrel_TonB_sf"/>
</dbReference>
<comment type="subcellular location">
    <subcellularLocation>
        <location evidence="1 11">Cell outer membrane</location>
        <topology evidence="1 11">Multi-pass membrane protein</topology>
    </subcellularLocation>
</comment>
<dbReference type="PANTHER" id="PTHR32552:SF81">
    <property type="entry name" value="TONB-DEPENDENT OUTER MEMBRANE RECEPTOR"/>
    <property type="match status" value="1"/>
</dbReference>
<evidence type="ECO:0000256" key="1">
    <source>
        <dbReference type="ARBA" id="ARBA00004571"/>
    </source>
</evidence>
<keyword evidence="9 11" id="KW-0472">Membrane</keyword>
<dbReference type="InterPro" id="IPR039426">
    <property type="entry name" value="TonB-dep_rcpt-like"/>
</dbReference>
<evidence type="ECO:0000313" key="15">
    <source>
        <dbReference type="Proteomes" id="UP000190341"/>
    </source>
</evidence>
<feature type="domain" description="TonB-dependent receptor plug" evidence="13">
    <location>
        <begin position="147"/>
        <end position="253"/>
    </location>
</feature>
<dbReference type="PANTHER" id="PTHR32552">
    <property type="entry name" value="FERRICHROME IRON RECEPTOR-RELATED"/>
    <property type="match status" value="1"/>
</dbReference>
<feature type="chain" id="PRO_5012188515" evidence="12">
    <location>
        <begin position="25"/>
        <end position="776"/>
    </location>
</feature>
<keyword evidence="3 11" id="KW-1134">Transmembrane beta strand</keyword>
<evidence type="ECO:0000256" key="8">
    <source>
        <dbReference type="ARBA" id="ARBA00023077"/>
    </source>
</evidence>
<keyword evidence="5 11" id="KW-0812">Transmembrane</keyword>
<proteinExistence type="inferred from homology"/>
<evidence type="ECO:0000313" key="14">
    <source>
        <dbReference type="EMBL" id="SKC77287.1"/>
    </source>
</evidence>
<feature type="signal peptide" evidence="12">
    <location>
        <begin position="1"/>
        <end position="24"/>
    </location>
</feature>
<evidence type="ECO:0000256" key="10">
    <source>
        <dbReference type="ARBA" id="ARBA00023237"/>
    </source>
</evidence>
<name>A0A1T5LMS0_9GAMM</name>
<protein>
    <submittedName>
        <fullName evidence="14">Outer membrane receptor proteins, mostly Fe transport</fullName>
    </submittedName>
</protein>
<dbReference type="STRING" id="428993.SAMN06296058_2774"/>
<dbReference type="GO" id="GO:0006826">
    <property type="term" value="P:iron ion transport"/>
    <property type="evidence" value="ECO:0007669"/>
    <property type="project" value="UniProtKB-KW"/>
</dbReference>
<dbReference type="Pfam" id="PF07715">
    <property type="entry name" value="Plug"/>
    <property type="match status" value="1"/>
</dbReference>
<dbReference type="Gene3D" id="2.40.170.20">
    <property type="entry name" value="TonB-dependent receptor, beta-barrel domain"/>
    <property type="match status" value="1"/>
</dbReference>
<dbReference type="InterPro" id="IPR012910">
    <property type="entry name" value="Plug_dom"/>
</dbReference>
<dbReference type="EMBL" id="FUZV01000002">
    <property type="protein sequence ID" value="SKC77287.1"/>
    <property type="molecule type" value="Genomic_DNA"/>
</dbReference>
<dbReference type="RefSeq" id="WP_188444679.1">
    <property type="nucleotide sequence ID" value="NZ_BMCL01000001.1"/>
</dbReference>
<sequence>MIPRMRRAALVTFLSLAVSAPTLAAERAAARKDFHIPPQPLDEALLAFSQQAGVELAAVGDFSQAGRSAAVDGIMTPQAALERLLGGSAFEYAIQPNGMVTVSALRAHTSPAPAATMRLERAATTTPIVTRNVATIVVTARKRDERLIDVPMAISAVSGERIELLGLDSAAEVAKLTPAVSSVDIGGGFTQLQIRGVSSSIGGNDNGYYLDDVAFSGVTVPWHPDTRSFDLERVEILKGPQGTLFGEGSLGGTIRILTRAPELDQFRARVELGVASTESGGSGDSAKLMANLPLIDDHLALRVIATEETLPGWLDDAASGRRNDNRQAIATRRARLRWSPDDRWLTDVSYMRSTTDAMGGGYSAADDGQVDATLGNDSQWQSSSFTTSYLSGHSRFSYIYSDSSLGYQLNGSLNPASPTTGSIAIDVSTQELRWSYALDDRLDWVAGYAHRRAARTDHLVVAEATSMASQSNRADTLYAEGTLRSRDGQWSVTAGLRYFLDRVDGISAGDDIVSTAKDRFESVNPRVIIARQLSPEMLWYATASTGFRSGQLQPITSLVTAQALGTELPLSIKPDSITSYELGFKQQLADQRVLLQGALFQSRWRDLPVRVPLDDDFNGIANSRGARIRGAEAGIRYNAPSSLSLEVNAGLVDARYLADVPGTPLRKGSTVYNVPKLTASAAASYAWWVAGDLTAVASATAFYNSERTTSLVVGRSGDAILSIGARVGLESPRGWAGYLYVDNLGNEDGAVDGRTAFDVATRLRPRTYGMELRYAY</sequence>
<evidence type="ECO:0000256" key="11">
    <source>
        <dbReference type="PROSITE-ProRule" id="PRU01360"/>
    </source>
</evidence>
<evidence type="ECO:0000256" key="3">
    <source>
        <dbReference type="ARBA" id="ARBA00022452"/>
    </source>
</evidence>
<keyword evidence="14" id="KW-0675">Receptor</keyword>
<keyword evidence="6" id="KW-0408">Iron</keyword>
<gene>
    <name evidence="14" type="ORF">SAMN06296058_2774</name>
</gene>
<dbReference type="SUPFAM" id="SSF56935">
    <property type="entry name" value="Porins"/>
    <property type="match status" value="1"/>
</dbReference>
<dbReference type="AlphaFoldDB" id="A0A1T5LMS0"/>
<comment type="similarity">
    <text evidence="11">Belongs to the TonB-dependent receptor family.</text>
</comment>
<dbReference type="Gene3D" id="3.55.50.30">
    <property type="match status" value="1"/>
</dbReference>
<evidence type="ECO:0000256" key="2">
    <source>
        <dbReference type="ARBA" id="ARBA00022448"/>
    </source>
</evidence>
<evidence type="ECO:0000256" key="4">
    <source>
        <dbReference type="ARBA" id="ARBA00022496"/>
    </source>
</evidence>
<keyword evidence="2 11" id="KW-0813">Transport</keyword>
<evidence type="ECO:0000256" key="7">
    <source>
        <dbReference type="ARBA" id="ARBA00023065"/>
    </source>
</evidence>
<dbReference type="PROSITE" id="PS52016">
    <property type="entry name" value="TONB_DEPENDENT_REC_3"/>
    <property type="match status" value="1"/>
</dbReference>
<organism evidence="14 15">
    <name type="scientific">Pseudoxanthomonas indica</name>
    <dbReference type="NCBI Taxonomy" id="428993"/>
    <lineage>
        <taxon>Bacteria</taxon>
        <taxon>Pseudomonadati</taxon>
        <taxon>Pseudomonadota</taxon>
        <taxon>Gammaproteobacteria</taxon>
        <taxon>Lysobacterales</taxon>
        <taxon>Lysobacteraceae</taxon>
        <taxon>Pseudoxanthomonas</taxon>
    </lineage>
</organism>
<keyword evidence="7" id="KW-0406">Ion transport</keyword>
<keyword evidence="8" id="KW-0798">TonB box</keyword>
<reference evidence="14 15" key="1">
    <citation type="submission" date="2017-02" db="EMBL/GenBank/DDBJ databases">
        <authorList>
            <person name="Peterson S.W."/>
        </authorList>
    </citation>
    <scope>NUCLEOTIDE SEQUENCE [LARGE SCALE GENOMIC DNA]</scope>
    <source>
        <strain evidence="14 15">P15</strain>
    </source>
</reference>
<evidence type="ECO:0000256" key="12">
    <source>
        <dbReference type="SAM" id="SignalP"/>
    </source>
</evidence>
<keyword evidence="10 11" id="KW-0998">Cell outer membrane</keyword>
<evidence type="ECO:0000256" key="6">
    <source>
        <dbReference type="ARBA" id="ARBA00023004"/>
    </source>
</evidence>
<dbReference type="GO" id="GO:0009279">
    <property type="term" value="C:cell outer membrane"/>
    <property type="evidence" value="ECO:0007669"/>
    <property type="project" value="UniProtKB-SubCell"/>
</dbReference>